<dbReference type="NCBIfam" id="TIGR04382">
    <property type="entry name" value="myo_inos_iolC_N"/>
    <property type="match status" value="1"/>
</dbReference>
<dbReference type="RefSeq" id="WP_005860552.1">
    <property type="nucleotide sequence ID" value="NZ_AAYA01000009.1"/>
</dbReference>
<dbReference type="AlphaFoldDB" id="A3K5V6"/>
<dbReference type="InterPro" id="IPR030830">
    <property type="entry name" value="Myo_inos_IolC"/>
</dbReference>
<dbReference type="CDD" id="cd01166">
    <property type="entry name" value="KdgK"/>
    <property type="match status" value="1"/>
</dbReference>
<evidence type="ECO:0000259" key="7">
    <source>
        <dbReference type="Pfam" id="PF09863"/>
    </source>
</evidence>
<keyword evidence="4 8" id="KW-0418">Kinase</keyword>
<keyword evidence="3" id="KW-0547">Nucleotide-binding</keyword>
<gene>
    <name evidence="8" type="ORF">SSE37_21890</name>
</gene>
<dbReference type="InterPro" id="IPR002173">
    <property type="entry name" value="Carboh/pur_kinase_PfkB_CS"/>
</dbReference>
<sequence length="643" mass="70450">MTKPLDVITIGRSSVDLYGAQVGGRLEDMASFNKYIGGSPTNMAAGTARLGLKSALITRVGDEHMGRFITEQLAKEGVDTRGIVTDPERLTALVILGIRDQEQFPLIFYRDNCADMALCEDDIDEAYVTSARAVVATGTHLSHPRTEAAVLKALNIARANGMQTALDIDYRPNLWGLSGHGDGENRFIASDKVTAKLQSTLHLFDLIVGTEEEFHIAGGTTDTIAALRAVREVSGATLVCKRGPMGASAFEGPIPDSLDDGQTGPGFPIEVFNVLGAGDGFMSGLLKGWLDGEDWPTALKYANACGAFAVSRHGCAPAYPSWTELQFFLDRGVQEKALRKDKALEQIHWSTNRKGDWSTMRVFAFDHRMQLEELDGATDARIDDFKELCLDACAEVANGQPGFGLLCDGRLGRQALYKAVGTGLWIGRPVEWPGSRPLRLEPEIGPDFGGLNEWPLEHVVKCLCFYHPDDTPEMKQQQEDTVTRLFHACRRNNLEFLLEVIPSKVAEVTDTTTAEVIQRFYDIGVYPDWWKLEPMKTEAGWQAACDAIERNDAHTRGIVVLGLAAAEDALAESFRFAARFPLVKGFAVGRTIFGDAAQAWMKGEMSDADAIALMKDNYTRLCTIWDDARAQASAQADTTRQTA</sequence>
<dbReference type="eggNOG" id="COG0524">
    <property type="taxonomic scope" value="Bacteria"/>
</dbReference>
<evidence type="ECO:0000256" key="1">
    <source>
        <dbReference type="ARBA" id="ARBA00010688"/>
    </source>
</evidence>
<organism evidence="8 9">
    <name type="scientific">Sagittula stellata (strain ATCC 700073 / DSM 11524 / E-37)</name>
    <dbReference type="NCBI Taxonomy" id="388399"/>
    <lineage>
        <taxon>Bacteria</taxon>
        <taxon>Pseudomonadati</taxon>
        <taxon>Pseudomonadota</taxon>
        <taxon>Alphaproteobacteria</taxon>
        <taxon>Rhodobacterales</taxon>
        <taxon>Roseobacteraceae</taxon>
        <taxon>Sagittula</taxon>
    </lineage>
</organism>
<dbReference type="InterPro" id="IPR029056">
    <property type="entry name" value="Ribokinase-like"/>
</dbReference>
<evidence type="ECO:0000256" key="5">
    <source>
        <dbReference type="ARBA" id="ARBA00022840"/>
    </source>
</evidence>
<feature type="domain" description="Carbohydrate kinase PfkB" evidence="6">
    <location>
        <begin position="6"/>
        <end position="320"/>
    </location>
</feature>
<dbReference type="eggNOG" id="COG3892">
    <property type="taxonomic scope" value="Bacteria"/>
</dbReference>
<dbReference type="Gene3D" id="3.40.1190.20">
    <property type="match status" value="1"/>
</dbReference>
<dbReference type="OrthoDB" id="9792663at2"/>
<dbReference type="Gene3D" id="2.20.150.10">
    <property type="entry name" value="putative 5-dehydro-2- deoxygluconokinase"/>
    <property type="match status" value="1"/>
</dbReference>
<name>A3K5V6_SAGS3</name>
<dbReference type="Gene3D" id="3.20.20.70">
    <property type="entry name" value="Aldolase class I"/>
    <property type="match status" value="1"/>
</dbReference>
<keyword evidence="2" id="KW-0808">Transferase</keyword>
<dbReference type="SUPFAM" id="SSF53613">
    <property type="entry name" value="Ribokinase-like"/>
    <property type="match status" value="1"/>
</dbReference>
<protein>
    <submittedName>
        <fullName evidence="8">5-DEHYDRO-2-DEOXYGLUCONOKINASE</fullName>
    </submittedName>
</protein>
<dbReference type="GO" id="GO:0005524">
    <property type="term" value="F:ATP binding"/>
    <property type="evidence" value="ECO:0007669"/>
    <property type="project" value="UniProtKB-KW"/>
</dbReference>
<dbReference type="Pfam" id="PF00294">
    <property type="entry name" value="PfkB"/>
    <property type="match status" value="1"/>
</dbReference>
<dbReference type="PANTHER" id="PTHR43085">
    <property type="entry name" value="HEXOKINASE FAMILY MEMBER"/>
    <property type="match status" value="1"/>
</dbReference>
<dbReference type="Pfam" id="PF09863">
    <property type="entry name" value="DUF2090"/>
    <property type="match status" value="1"/>
</dbReference>
<feature type="domain" description="DUF2090" evidence="7">
    <location>
        <begin position="324"/>
        <end position="628"/>
    </location>
</feature>
<dbReference type="GO" id="GO:0016301">
    <property type="term" value="F:kinase activity"/>
    <property type="evidence" value="ECO:0007669"/>
    <property type="project" value="UniProtKB-KW"/>
</dbReference>
<dbReference type="EMBL" id="AAYA01000009">
    <property type="protein sequence ID" value="EBA07495.1"/>
    <property type="molecule type" value="Genomic_DNA"/>
</dbReference>
<dbReference type="InterPro" id="IPR011611">
    <property type="entry name" value="PfkB_dom"/>
</dbReference>
<comment type="similarity">
    <text evidence="1">Belongs to the carbohydrate kinase PfkB family.</text>
</comment>
<dbReference type="PROSITE" id="PS00584">
    <property type="entry name" value="PFKB_KINASES_2"/>
    <property type="match status" value="1"/>
</dbReference>
<evidence type="ECO:0000256" key="4">
    <source>
        <dbReference type="ARBA" id="ARBA00022777"/>
    </source>
</evidence>
<comment type="caution">
    <text evidence="8">The sequence shown here is derived from an EMBL/GenBank/DDBJ whole genome shotgun (WGS) entry which is preliminary data.</text>
</comment>
<dbReference type="PANTHER" id="PTHR43085:SF49">
    <property type="entry name" value="5-DEHYDRO-2-DEOXYGLUCONOKINASE"/>
    <property type="match status" value="1"/>
</dbReference>
<evidence type="ECO:0000313" key="8">
    <source>
        <dbReference type="EMBL" id="EBA07495.1"/>
    </source>
</evidence>
<dbReference type="InterPro" id="IPR023314">
    <property type="entry name" value="Myo_inos_IolC-like_sf"/>
</dbReference>
<dbReference type="PROSITE" id="PS00583">
    <property type="entry name" value="PFKB_KINASES_1"/>
    <property type="match status" value="1"/>
</dbReference>
<keyword evidence="5" id="KW-0067">ATP-binding</keyword>
<evidence type="ECO:0000259" key="6">
    <source>
        <dbReference type="Pfam" id="PF00294"/>
    </source>
</evidence>
<keyword evidence="9" id="KW-1185">Reference proteome</keyword>
<proteinExistence type="inferred from homology"/>
<dbReference type="InterPro" id="IPR013785">
    <property type="entry name" value="Aldolase_TIM"/>
</dbReference>
<dbReference type="InterPro" id="IPR050306">
    <property type="entry name" value="PfkB_Carbo_kinase"/>
</dbReference>
<dbReference type="Proteomes" id="UP000005713">
    <property type="component" value="Unassembled WGS sequence"/>
</dbReference>
<accession>A3K5V6</accession>
<reference evidence="8 9" key="1">
    <citation type="submission" date="2006-06" db="EMBL/GenBank/DDBJ databases">
        <authorList>
            <person name="Moran M.A."/>
            <person name="Ferriera S."/>
            <person name="Johnson J."/>
            <person name="Kravitz S."/>
            <person name="Beeson K."/>
            <person name="Sutton G."/>
            <person name="Rogers Y.-H."/>
            <person name="Friedman R."/>
            <person name="Frazier M."/>
            <person name="Venter J.C."/>
        </authorList>
    </citation>
    <scope>NUCLEOTIDE SEQUENCE [LARGE SCALE GENOMIC DNA]</scope>
    <source>
        <strain evidence="8 9">E-37</strain>
    </source>
</reference>
<dbReference type="InterPro" id="IPR018659">
    <property type="entry name" value="DUF2090"/>
</dbReference>
<evidence type="ECO:0000313" key="9">
    <source>
        <dbReference type="Proteomes" id="UP000005713"/>
    </source>
</evidence>
<evidence type="ECO:0000256" key="3">
    <source>
        <dbReference type="ARBA" id="ARBA00022741"/>
    </source>
</evidence>
<evidence type="ECO:0000256" key="2">
    <source>
        <dbReference type="ARBA" id="ARBA00022679"/>
    </source>
</evidence>